<dbReference type="Pfam" id="PF19927">
    <property type="entry name" value="DUF6390"/>
    <property type="match status" value="1"/>
</dbReference>
<proteinExistence type="predicted"/>
<evidence type="ECO:0000313" key="4">
    <source>
        <dbReference type="Proteomes" id="UP000220340"/>
    </source>
</evidence>
<dbReference type="EMBL" id="MIJD01000173">
    <property type="protein sequence ID" value="OPE53250.1"/>
    <property type="molecule type" value="Genomic_DNA"/>
</dbReference>
<dbReference type="Proteomes" id="UP000191039">
    <property type="component" value="Unassembled WGS sequence"/>
</dbReference>
<organism evidence="1 3">
    <name type="scientific">Mycolicibacterium diernhoferi</name>
    <dbReference type="NCBI Taxonomy" id="1801"/>
    <lineage>
        <taxon>Bacteria</taxon>
        <taxon>Bacillati</taxon>
        <taxon>Actinomycetota</taxon>
        <taxon>Actinomycetes</taxon>
        <taxon>Mycobacteriales</taxon>
        <taxon>Mycobacteriaceae</taxon>
        <taxon>Mycolicibacterium</taxon>
    </lineage>
</organism>
<reference evidence="2 4" key="2">
    <citation type="submission" date="2017-10" db="EMBL/GenBank/DDBJ databases">
        <title>The new phylogeny of genus Mycobacterium.</title>
        <authorList>
            <person name="Tortoli E."/>
            <person name="Trovato A."/>
            <person name="Cirillo D.M."/>
        </authorList>
    </citation>
    <scope>NUCLEOTIDE SEQUENCE [LARGE SCALE GENOMIC DNA]</scope>
    <source>
        <strain evidence="2 4">IP141170001</strain>
    </source>
</reference>
<dbReference type="OrthoDB" id="2111648at2"/>
<dbReference type="RefSeq" id="WP_073857440.1">
    <property type="nucleotide sequence ID" value="NZ_BAAATC010000019.1"/>
</dbReference>
<reference evidence="1 3" key="1">
    <citation type="submission" date="2016-09" db="EMBL/GenBank/DDBJ databases">
        <title>genome sequences of unsequenced Mycobacteria.</title>
        <authorList>
            <person name="Greninger A.L."/>
            <person name="Jerome K.R."/>
            <person name="Mcnair B."/>
            <person name="Wallis C."/>
            <person name="Fang F."/>
        </authorList>
    </citation>
    <scope>NUCLEOTIDE SEQUENCE [LARGE SCALE GENOMIC DNA]</scope>
    <source>
        <strain evidence="1 3">BM1</strain>
    </source>
</reference>
<name>A0A1Q4HAX9_9MYCO</name>
<evidence type="ECO:0000313" key="3">
    <source>
        <dbReference type="Proteomes" id="UP000191039"/>
    </source>
</evidence>
<dbReference type="STRING" id="1801.BRW64_16950"/>
<dbReference type="EMBL" id="PDCR01000072">
    <property type="protein sequence ID" value="PEG51088.1"/>
    <property type="molecule type" value="Genomic_DNA"/>
</dbReference>
<dbReference type="InterPro" id="IPR045660">
    <property type="entry name" value="DUF6390"/>
</dbReference>
<evidence type="ECO:0000313" key="1">
    <source>
        <dbReference type="EMBL" id="OPE53250.1"/>
    </source>
</evidence>
<dbReference type="AlphaFoldDB" id="A0A1Q4HAX9"/>
<comment type="caution">
    <text evidence="1">The sequence shown here is derived from an EMBL/GenBank/DDBJ whole genome shotgun (WGS) entry which is preliminary data.</text>
</comment>
<gene>
    <name evidence="1" type="ORF">BV510_16590</name>
    <name evidence="2" type="ORF">CRI78_28480</name>
</gene>
<sequence>MTGDALFARYAYPPNELGYCGPPDPAELLQAGTLSAHAREFDGAWPYLQALADAVGGADPLDDAVVRSYWIGGDLLDRVDPDGLLHRLRTAFGGQATGLLAELTGPEGVLAHHSFHVFVVYPWVRFLDRDPVTPVRIMQNCRIRSGVVESVTDEHAVITSRPLVYADGLLALGAPTVDRVRWSRDGASLAAMPRPGDTVSAHWDWACGTLTAAECAGLAAATTATLALVNSARARLNDASSGSCRDPAAS</sequence>
<keyword evidence="4" id="KW-1185">Reference proteome</keyword>
<dbReference type="Proteomes" id="UP000220340">
    <property type="component" value="Unassembled WGS sequence"/>
</dbReference>
<protein>
    <submittedName>
        <fullName evidence="1">Uncharacterized protein</fullName>
    </submittedName>
</protein>
<accession>A0A1Q4HAX9</accession>
<evidence type="ECO:0000313" key="2">
    <source>
        <dbReference type="EMBL" id="PEG51088.1"/>
    </source>
</evidence>